<evidence type="ECO:0000256" key="5">
    <source>
        <dbReference type="SAM" id="MobiDB-lite"/>
    </source>
</evidence>
<dbReference type="GO" id="GO:0003700">
    <property type="term" value="F:DNA-binding transcription factor activity"/>
    <property type="evidence" value="ECO:0007669"/>
    <property type="project" value="InterPro"/>
</dbReference>
<reference evidence="7 8" key="1">
    <citation type="submission" date="2016-06" db="EMBL/GenBank/DDBJ databases">
        <title>Genome sequence of Porphyrobacter dokdonensis DSW-74.</title>
        <authorList>
            <person name="Kim J.F."/>
            <person name="Song J.Y."/>
        </authorList>
    </citation>
    <scope>NUCLEOTIDE SEQUENCE [LARGE SCALE GENOMIC DNA]</scope>
    <source>
        <strain evidence="7 8">DSW-74</strain>
    </source>
</reference>
<dbReference type="PANTHER" id="PTHR30118:SF15">
    <property type="entry name" value="TRANSCRIPTIONAL REGULATORY PROTEIN"/>
    <property type="match status" value="1"/>
</dbReference>
<dbReference type="InterPro" id="IPR000847">
    <property type="entry name" value="LysR_HTH_N"/>
</dbReference>
<dbReference type="InterPro" id="IPR036388">
    <property type="entry name" value="WH-like_DNA-bd_sf"/>
</dbReference>
<feature type="region of interest" description="Disordered" evidence="5">
    <location>
        <begin position="297"/>
        <end position="322"/>
    </location>
</feature>
<dbReference type="PRINTS" id="PR00039">
    <property type="entry name" value="HTHLYSR"/>
</dbReference>
<dbReference type="InterPro" id="IPR037402">
    <property type="entry name" value="YidZ_PBP2"/>
</dbReference>
<dbReference type="InterPro" id="IPR005119">
    <property type="entry name" value="LysR_subst-bd"/>
</dbReference>
<keyword evidence="4" id="KW-0804">Transcription</keyword>
<dbReference type="SUPFAM" id="SSF53850">
    <property type="entry name" value="Periplasmic binding protein-like II"/>
    <property type="match status" value="1"/>
</dbReference>
<accession>A0A1A7BGW7</accession>
<dbReference type="Pfam" id="PF03466">
    <property type="entry name" value="LysR_substrate"/>
    <property type="match status" value="1"/>
</dbReference>
<dbReference type="PROSITE" id="PS50931">
    <property type="entry name" value="HTH_LYSR"/>
    <property type="match status" value="1"/>
</dbReference>
<dbReference type="GO" id="GO:0003677">
    <property type="term" value="F:DNA binding"/>
    <property type="evidence" value="ECO:0007669"/>
    <property type="project" value="UniProtKB-KW"/>
</dbReference>
<dbReference type="AlphaFoldDB" id="A0A1A7BGW7"/>
<dbReference type="Proteomes" id="UP000092484">
    <property type="component" value="Unassembled WGS sequence"/>
</dbReference>
<dbReference type="Gene3D" id="1.10.10.10">
    <property type="entry name" value="Winged helix-like DNA-binding domain superfamily/Winged helix DNA-binding domain"/>
    <property type="match status" value="1"/>
</dbReference>
<dbReference type="RefSeq" id="WP_068863446.1">
    <property type="nucleotide sequence ID" value="NZ_LZYB01000003.1"/>
</dbReference>
<dbReference type="CDD" id="cd08417">
    <property type="entry name" value="PBP2_Nitroaromatics_like"/>
    <property type="match status" value="1"/>
</dbReference>
<dbReference type="Gene3D" id="3.40.190.10">
    <property type="entry name" value="Periplasmic binding protein-like II"/>
    <property type="match status" value="2"/>
</dbReference>
<gene>
    <name evidence="7" type="ORF">I603_1369</name>
</gene>
<feature type="domain" description="HTH lysR-type" evidence="6">
    <location>
        <begin position="7"/>
        <end position="64"/>
    </location>
</feature>
<dbReference type="InterPro" id="IPR036390">
    <property type="entry name" value="WH_DNA-bd_sf"/>
</dbReference>
<evidence type="ECO:0000313" key="8">
    <source>
        <dbReference type="Proteomes" id="UP000092484"/>
    </source>
</evidence>
<evidence type="ECO:0000256" key="2">
    <source>
        <dbReference type="ARBA" id="ARBA00023015"/>
    </source>
</evidence>
<dbReference type="InterPro" id="IPR050389">
    <property type="entry name" value="LysR-type_TF"/>
</dbReference>
<comment type="similarity">
    <text evidence="1">Belongs to the LysR transcriptional regulatory family.</text>
</comment>
<dbReference type="Pfam" id="PF00126">
    <property type="entry name" value="HTH_1"/>
    <property type="match status" value="1"/>
</dbReference>
<evidence type="ECO:0000259" key="6">
    <source>
        <dbReference type="PROSITE" id="PS50931"/>
    </source>
</evidence>
<comment type="caution">
    <text evidence="7">The sequence shown here is derived from an EMBL/GenBank/DDBJ whole genome shotgun (WGS) entry which is preliminary data.</text>
</comment>
<dbReference type="STRING" id="1300349.I603_1369"/>
<keyword evidence="2" id="KW-0805">Transcription regulation</keyword>
<keyword evidence="3" id="KW-0238">DNA-binding</keyword>
<evidence type="ECO:0000313" key="7">
    <source>
        <dbReference type="EMBL" id="OBV10961.1"/>
    </source>
</evidence>
<evidence type="ECO:0000256" key="1">
    <source>
        <dbReference type="ARBA" id="ARBA00009437"/>
    </source>
</evidence>
<sequence>MMDLRGFDLNLLLAFEALAETRSVSQAARRLGIRQPAMSAALARLRRLTDDRLFERSGGRMEPTSRAVALMPGIAAGLAQLRLTLAEQVAFDPASAVHTFTLASTDYTTALVLPPLAAWLKDHGPRIDLRFTSYDKQDVPELVARGEVDLAIGVFDPLPPDAVRTRLWSERFVGVARQGHPVLRDLSAEAFAAADHALISVRKDARGRIDQDLEALGLRRRVAVVLPHMLALPPALLASDLIATLPARIGASFHQHGLETFELPIVTQPWEVEMPSRPSARTDQANRWLRQAVGRAAREIEGSDERSNPATCPEARQEGGWH</sequence>
<evidence type="ECO:0000256" key="3">
    <source>
        <dbReference type="ARBA" id="ARBA00023125"/>
    </source>
</evidence>
<protein>
    <submittedName>
        <fullName evidence="7">Transcriptional regulator</fullName>
    </submittedName>
</protein>
<keyword evidence="8" id="KW-1185">Reference proteome</keyword>
<proteinExistence type="inferred from homology"/>
<feature type="compositionally biased region" description="Basic and acidic residues" evidence="5">
    <location>
        <begin position="297"/>
        <end position="307"/>
    </location>
</feature>
<evidence type="ECO:0000256" key="4">
    <source>
        <dbReference type="ARBA" id="ARBA00023163"/>
    </source>
</evidence>
<name>A0A1A7BGW7_9SPHN</name>
<dbReference type="EMBL" id="LZYB01000003">
    <property type="protein sequence ID" value="OBV10961.1"/>
    <property type="molecule type" value="Genomic_DNA"/>
</dbReference>
<dbReference type="PANTHER" id="PTHR30118">
    <property type="entry name" value="HTH-TYPE TRANSCRIPTIONAL REGULATOR LEUO-RELATED"/>
    <property type="match status" value="1"/>
</dbReference>
<organism evidence="7 8">
    <name type="scientific">Erythrobacter dokdonensis DSW-74</name>
    <dbReference type="NCBI Taxonomy" id="1300349"/>
    <lineage>
        <taxon>Bacteria</taxon>
        <taxon>Pseudomonadati</taxon>
        <taxon>Pseudomonadota</taxon>
        <taxon>Alphaproteobacteria</taxon>
        <taxon>Sphingomonadales</taxon>
        <taxon>Erythrobacteraceae</taxon>
        <taxon>Erythrobacter/Porphyrobacter group</taxon>
        <taxon>Erythrobacter</taxon>
    </lineage>
</organism>
<dbReference type="SUPFAM" id="SSF46785">
    <property type="entry name" value="Winged helix' DNA-binding domain"/>
    <property type="match status" value="1"/>
</dbReference>